<dbReference type="Pfam" id="PF05485">
    <property type="entry name" value="THAP"/>
    <property type="match status" value="1"/>
</dbReference>
<dbReference type="InterPro" id="IPR006612">
    <property type="entry name" value="THAP_Znf"/>
</dbReference>
<accession>A0AAQ4D0R6</accession>
<dbReference type="EMBL" id="JARKHS020036518">
    <property type="protein sequence ID" value="KAK8756056.1"/>
    <property type="molecule type" value="Genomic_DNA"/>
</dbReference>
<feature type="region of interest" description="Disordered" evidence="6">
    <location>
        <begin position="87"/>
        <end position="111"/>
    </location>
</feature>
<feature type="compositionally biased region" description="Basic residues" evidence="6">
    <location>
        <begin position="87"/>
        <end position="96"/>
    </location>
</feature>
<evidence type="ECO:0000313" key="8">
    <source>
        <dbReference type="EMBL" id="KAK8756056.1"/>
    </source>
</evidence>
<dbReference type="AlphaFoldDB" id="A0AAQ4D0R6"/>
<sequence length="111" mass="12982">MPGCCVPQCSNHCRKGTRMFRFPADSNRRKRWLAQVKRDCWEPTAASRICSAHFEETSFEQNRQNGLKKLRPDAVPTLFTYRAIPKHRKPPKKRSCFRPDPTGKFDSRRAC</sequence>
<feature type="domain" description="THAP-type" evidence="7">
    <location>
        <begin position="1"/>
        <end position="79"/>
    </location>
</feature>
<dbReference type="GO" id="GO:0008270">
    <property type="term" value="F:zinc ion binding"/>
    <property type="evidence" value="ECO:0007669"/>
    <property type="project" value="UniProtKB-KW"/>
</dbReference>
<keyword evidence="4 5" id="KW-0238">DNA-binding</keyword>
<proteinExistence type="predicted"/>
<dbReference type="Gene3D" id="6.20.210.20">
    <property type="entry name" value="THAP domain"/>
    <property type="match status" value="1"/>
</dbReference>
<dbReference type="InterPro" id="IPR052224">
    <property type="entry name" value="THAP_domain_protein"/>
</dbReference>
<dbReference type="PANTHER" id="PTHR46927">
    <property type="entry name" value="AGAP005574-PA"/>
    <property type="match status" value="1"/>
</dbReference>
<dbReference type="SMART" id="SM00980">
    <property type="entry name" value="THAP"/>
    <property type="match status" value="1"/>
</dbReference>
<dbReference type="InterPro" id="IPR038441">
    <property type="entry name" value="THAP_Znf_sf"/>
</dbReference>
<dbReference type="GO" id="GO:0003677">
    <property type="term" value="F:DNA binding"/>
    <property type="evidence" value="ECO:0007669"/>
    <property type="project" value="UniProtKB-UniRule"/>
</dbReference>
<keyword evidence="3" id="KW-0862">Zinc</keyword>
<evidence type="ECO:0000256" key="2">
    <source>
        <dbReference type="ARBA" id="ARBA00022771"/>
    </source>
</evidence>
<keyword evidence="2 5" id="KW-0863">Zinc-finger</keyword>
<feature type="compositionally biased region" description="Basic and acidic residues" evidence="6">
    <location>
        <begin position="101"/>
        <end position="111"/>
    </location>
</feature>
<evidence type="ECO:0000256" key="3">
    <source>
        <dbReference type="ARBA" id="ARBA00022833"/>
    </source>
</evidence>
<evidence type="ECO:0000313" key="9">
    <source>
        <dbReference type="Proteomes" id="UP001321473"/>
    </source>
</evidence>
<dbReference type="SUPFAM" id="SSF57716">
    <property type="entry name" value="Glucocorticoid receptor-like (DNA-binding domain)"/>
    <property type="match status" value="1"/>
</dbReference>
<dbReference type="SMART" id="SM00692">
    <property type="entry name" value="DM3"/>
    <property type="match status" value="1"/>
</dbReference>
<evidence type="ECO:0000256" key="5">
    <source>
        <dbReference type="PROSITE-ProRule" id="PRU00309"/>
    </source>
</evidence>
<comment type="caution">
    <text evidence="8">The sequence shown here is derived from an EMBL/GenBank/DDBJ whole genome shotgun (WGS) entry which is preliminary data.</text>
</comment>
<reference evidence="8 9" key="1">
    <citation type="journal article" date="2023" name="Arcadia Sci">
        <title>De novo assembly of a long-read Amblyomma americanum tick genome.</title>
        <authorList>
            <person name="Chou S."/>
            <person name="Poskanzer K.E."/>
            <person name="Rollins M."/>
            <person name="Thuy-Boun P.S."/>
        </authorList>
    </citation>
    <scope>NUCLEOTIDE SEQUENCE [LARGE SCALE GENOMIC DNA]</scope>
    <source>
        <strain evidence="8">F_SG_1</strain>
        <tissue evidence="8">Salivary glands</tissue>
    </source>
</reference>
<dbReference type="PROSITE" id="PS50950">
    <property type="entry name" value="ZF_THAP"/>
    <property type="match status" value="1"/>
</dbReference>
<name>A0AAQ4D0R6_AMBAM</name>
<organism evidence="8 9">
    <name type="scientific">Amblyomma americanum</name>
    <name type="common">Lone star tick</name>
    <dbReference type="NCBI Taxonomy" id="6943"/>
    <lineage>
        <taxon>Eukaryota</taxon>
        <taxon>Metazoa</taxon>
        <taxon>Ecdysozoa</taxon>
        <taxon>Arthropoda</taxon>
        <taxon>Chelicerata</taxon>
        <taxon>Arachnida</taxon>
        <taxon>Acari</taxon>
        <taxon>Parasitiformes</taxon>
        <taxon>Ixodida</taxon>
        <taxon>Ixodoidea</taxon>
        <taxon>Ixodidae</taxon>
        <taxon>Amblyomminae</taxon>
        <taxon>Amblyomma</taxon>
    </lineage>
</organism>
<dbReference type="PANTHER" id="PTHR46927:SF3">
    <property type="entry name" value="THAP-TYPE DOMAIN-CONTAINING PROTEIN"/>
    <property type="match status" value="1"/>
</dbReference>
<evidence type="ECO:0000256" key="1">
    <source>
        <dbReference type="ARBA" id="ARBA00022723"/>
    </source>
</evidence>
<dbReference type="Proteomes" id="UP001321473">
    <property type="component" value="Unassembled WGS sequence"/>
</dbReference>
<evidence type="ECO:0000256" key="6">
    <source>
        <dbReference type="SAM" id="MobiDB-lite"/>
    </source>
</evidence>
<keyword evidence="9" id="KW-1185">Reference proteome</keyword>
<evidence type="ECO:0000256" key="4">
    <source>
        <dbReference type="ARBA" id="ARBA00023125"/>
    </source>
</evidence>
<evidence type="ECO:0000259" key="7">
    <source>
        <dbReference type="PROSITE" id="PS50950"/>
    </source>
</evidence>
<keyword evidence="1" id="KW-0479">Metal-binding</keyword>
<gene>
    <name evidence="8" type="ORF">V5799_001242</name>
</gene>
<protein>
    <recommendedName>
        <fullName evidence="7">THAP-type domain-containing protein</fullName>
    </recommendedName>
</protein>